<dbReference type="InterPro" id="IPR014001">
    <property type="entry name" value="Helicase_ATP-bd"/>
</dbReference>
<feature type="compositionally biased region" description="Gly residues" evidence="7">
    <location>
        <begin position="569"/>
        <end position="578"/>
    </location>
</feature>
<evidence type="ECO:0000256" key="7">
    <source>
        <dbReference type="SAM" id="MobiDB-lite"/>
    </source>
</evidence>
<evidence type="ECO:0000259" key="9">
    <source>
        <dbReference type="PROSITE" id="PS51194"/>
    </source>
</evidence>
<dbReference type="CDD" id="cd18787">
    <property type="entry name" value="SF2_C_DEAD"/>
    <property type="match status" value="1"/>
</dbReference>
<dbReference type="SUPFAM" id="SSF52540">
    <property type="entry name" value="P-loop containing nucleoside triphosphate hydrolases"/>
    <property type="match status" value="1"/>
</dbReference>
<dbReference type="PROSITE" id="PS51195">
    <property type="entry name" value="Q_MOTIF"/>
    <property type="match status" value="1"/>
</dbReference>
<name>A0ABT1J568_9ACTN</name>
<feature type="compositionally biased region" description="Low complexity" evidence="7">
    <location>
        <begin position="477"/>
        <end position="489"/>
    </location>
</feature>
<dbReference type="InterPro" id="IPR050079">
    <property type="entry name" value="DEAD_box_RNA_helicase"/>
</dbReference>
<evidence type="ECO:0000256" key="6">
    <source>
        <dbReference type="PROSITE-ProRule" id="PRU00552"/>
    </source>
</evidence>
<dbReference type="PROSITE" id="PS51194">
    <property type="entry name" value="HELICASE_CTER"/>
    <property type="match status" value="1"/>
</dbReference>
<dbReference type="Pfam" id="PF00270">
    <property type="entry name" value="DEAD"/>
    <property type="match status" value="1"/>
</dbReference>
<dbReference type="SMART" id="SM00487">
    <property type="entry name" value="DEXDc"/>
    <property type="match status" value="1"/>
</dbReference>
<evidence type="ECO:0000313" key="12">
    <source>
        <dbReference type="Proteomes" id="UP001206483"/>
    </source>
</evidence>
<dbReference type="PROSITE" id="PS51192">
    <property type="entry name" value="HELICASE_ATP_BIND_1"/>
    <property type="match status" value="1"/>
</dbReference>
<evidence type="ECO:0000256" key="3">
    <source>
        <dbReference type="ARBA" id="ARBA00022806"/>
    </source>
</evidence>
<reference evidence="11 12" key="1">
    <citation type="submission" date="2022-06" db="EMBL/GenBank/DDBJ databases">
        <title>Sequencing the genomes of 1000 actinobacteria strains.</title>
        <authorList>
            <person name="Klenk H.-P."/>
        </authorList>
    </citation>
    <scope>NUCLEOTIDE SEQUENCE [LARGE SCALE GENOMIC DNA]</scope>
    <source>
        <strain evidence="11 12">DSM 41656</strain>
    </source>
</reference>
<feature type="domain" description="Helicase ATP-binding" evidence="8">
    <location>
        <begin position="99"/>
        <end position="272"/>
    </location>
</feature>
<comment type="caution">
    <text evidence="11">The sequence shown here is derived from an EMBL/GenBank/DDBJ whole genome shotgun (WGS) entry which is preliminary data.</text>
</comment>
<feature type="region of interest" description="Disordered" evidence="7">
    <location>
        <begin position="435"/>
        <end position="612"/>
    </location>
</feature>
<dbReference type="InterPro" id="IPR001650">
    <property type="entry name" value="Helicase_C-like"/>
</dbReference>
<keyword evidence="4" id="KW-0067">ATP-binding</keyword>
<dbReference type="PANTHER" id="PTHR47959">
    <property type="entry name" value="ATP-DEPENDENT RNA HELICASE RHLE-RELATED"/>
    <property type="match status" value="1"/>
</dbReference>
<keyword evidence="12" id="KW-1185">Reference proteome</keyword>
<evidence type="ECO:0000259" key="8">
    <source>
        <dbReference type="PROSITE" id="PS51192"/>
    </source>
</evidence>
<evidence type="ECO:0000313" key="11">
    <source>
        <dbReference type="EMBL" id="MCP2312580.1"/>
    </source>
</evidence>
<feature type="compositionally biased region" description="Low complexity" evidence="7">
    <location>
        <begin position="461"/>
        <end position="470"/>
    </location>
</feature>
<feature type="compositionally biased region" description="Basic and acidic residues" evidence="7">
    <location>
        <begin position="435"/>
        <end position="444"/>
    </location>
</feature>
<dbReference type="EMBL" id="JAMZDX010000005">
    <property type="protein sequence ID" value="MCP2312580.1"/>
    <property type="molecule type" value="Genomic_DNA"/>
</dbReference>
<evidence type="ECO:0000256" key="4">
    <source>
        <dbReference type="ARBA" id="ARBA00022840"/>
    </source>
</evidence>
<dbReference type="PANTHER" id="PTHR47959:SF13">
    <property type="entry name" value="ATP-DEPENDENT RNA HELICASE RHLE"/>
    <property type="match status" value="1"/>
</dbReference>
<evidence type="ECO:0000256" key="1">
    <source>
        <dbReference type="ARBA" id="ARBA00022741"/>
    </source>
</evidence>
<dbReference type="InterPro" id="IPR011545">
    <property type="entry name" value="DEAD/DEAH_box_helicase_dom"/>
</dbReference>
<dbReference type="InterPro" id="IPR027417">
    <property type="entry name" value="P-loop_NTPase"/>
</dbReference>
<comment type="similarity">
    <text evidence="5">Belongs to the DEAD box helicase family.</text>
</comment>
<feature type="domain" description="Helicase C-terminal" evidence="9">
    <location>
        <begin position="295"/>
        <end position="443"/>
    </location>
</feature>
<dbReference type="SMART" id="SM00490">
    <property type="entry name" value="HELICc"/>
    <property type="match status" value="1"/>
</dbReference>
<dbReference type="GO" id="GO:0004386">
    <property type="term" value="F:helicase activity"/>
    <property type="evidence" value="ECO:0007669"/>
    <property type="project" value="UniProtKB-KW"/>
</dbReference>
<evidence type="ECO:0000256" key="2">
    <source>
        <dbReference type="ARBA" id="ARBA00022801"/>
    </source>
</evidence>
<keyword evidence="3 11" id="KW-0347">Helicase</keyword>
<dbReference type="Proteomes" id="UP001206483">
    <property type="component" value="Unassembled WGS sequence"/>
</dbReference>
<dbReference type="InterPro" id="IPR014014">
    <property type="entry name" value="RNA_helicase_DEAD_Q_motif"/>
</dbReference>
<dbReference type="Gene3D" id="3.40.50.300">
    <property type="entry name" value="P-loop containing nucleotide triphosphate hydrolases"/>
    <property type="match status" value="2"/>
</dbReference>
<evidence type="ECO:0000256" key="5">
    <source>
        <dbReference type="ARBA" id="ARBA00038437"/>
    </source>
</evidence>
<sequence>MTDQARPQRNRSGRPRSGTRPASGAAAGTPVNRPARTRTAGRGPRVAAARPAEDFTVVQGTPARPPAATFAELDMPPALLRALAAQGVTEPFPIQSATLPDSLAGRDVLGRGRTGSGKTLAFGLSLLARTAGRRASARRPLALVLTPTRELAQQVTEALAPYAGALNLRIATVVGGMSITRQANLVRRGTEVLVATPGRLDDLIGRGDVHLDEVAVTVLDEADQMADMGFLPQVAKLLEQVAEGGQRMLFSATLDKNIDRLVDRFLTDPVTHSVDPSAGAVTTMDHHVIQLDPADKAEATARIASREGRVIMFVHTKHGADRLAKQLRANGVVAAALHGGKSQPQRNRVLDQFRDGAVTALIATNVAARGIHIDGLDLVVNVDPPIDHKDYLHRGGRTARAGESGTVVTLVLPDQRREVNRLMTVAGIRPTVTKARPDDSELKRITGARTPTGVPVALPVPGGAQPAAAGAAGGSGAAPAAGEAAQGARSGRGRRSGGGAGGGGAERAAARTERAQRAERIEQGERGERAGSADGAPRRRPQAKRSALPKDLDSNGNPRRPRPKHRPGTGTGSGGGQMAAGFIGKTSGRAKPGSGAKSGSNYGTGRQRRKAD</sequence>
<evidence type="ECO:0000259" key="10">
    <source>
        <dbReference type="PROSITE" id="PS51195"/>
    </source>
</evidence>
<feature type="short sequence motif" description="Q motif" evidence="6">
    <location>
        <begin position="68"/>
        <end position="96"/>
    </location>
</feature>
<feature type="domain" description="DEAD-box RNA helicase Q" evidence="10">
    <location>
        <begin position="68"/>
        <end position="96"/>
    </location>
</feature>
<feature type="compositionally biased region" description="Gly residues" evidence="7">
    <location>
        <begin position="496"/>
        <end position="505"/>
    </location>
</feature>
<protein>
    <submittedName>
        <fullName evidence="11">Superfamily II DNA/RNA helicase</fullName>
    </submittedName>
</protein>
<dbReference type="CDD" id="cd00268">
    <property type="entry name" value="DEADc"/>
    <property type="match status" value="1"/>
</dbReference>
<feature type="region of interest" description="Disordered" evidence="7">
    <location>
        <begin position="1"/>
        <end position="63"/>
    </location>
</feature>
<dbReference type="Pfam" id="PF00271">
    <property type="entry name" value="Helicase_C"/>
    <property type="match status" value="1"/>
</dbReference>
<keyword evidence="2" id="KW-0378">Hydrolase</keyword>
<feature type="compositionally biased region" description="Basic and acidic residues" evidence="7">
    <location>
        <begin position="508"/>
        <end position="531"/>
    </location>
</feature>
<dbReference type="InterPro" id="IPR044742">
    <property type="entry name" value="DEAD/DEAH_RhlB"/>
</dbReference>
<keyword evidence="1" id="KW-0547">Nucleotide-binding</keyword>
<dbReference type="RefSeq" id="WP_253801740.1">
    <property type="nucleotide sequence ID" value="NZ_JAMZDX010000005.1"/>
</dbReference>
<organism evidence="11 12">
    <name type="scientific">Kitasatospora paracochleata</name>
    <dbReference type="NCBI Taxonomy" id="58354"/>
    <lineage>
        <taxon>Bacteria</taxon>
        <taxon>Bacillati</taxon>
        <taxon>Actinomycetota</taxon>
        <taxon>Actinomycetes</taxon>
        <taxon>Kitasatosporales</taxon>
        <taxon>Streptomycetaceae</taxon>
        <taxon>Kitasatospora</taxon>
    </lineage>
</organism>
<feature type="compositionally biased region" description="Low complexity" evidence="7">
    <location>
        <begin position="33"/>
        <end position="50"/>
    </location>
</feature>
<gene>
    <name evidence="11" type="ORF">FHR36_005746</name>
</gene>
<accession>A0ABT1J568</accession>
<proteinExistence type="inferred from homology"/>